<dbReference type="EMBL" id="CP044542">
    <property type="protein sequence ID" value="QFI15098.1"/>
    <property type="molecule type" value="Genomic_DNA"/>
</dbReference>
<evidence type="ECO:0000313" key="2">
    <source>
        <dbReference type="Proteomes" id="UP000326393"/>
    </source>
</evidence>
<dbReference type="Proteomes" id="UP000326393">
    <property type="component" value="Plasmid cp32-2"/>
</dbReference>
<dbReference type="Pfam" id="PF05113">
    <property type="entry name" value="DUF693"/>
    <property type="match status" value="1"/>
</dbReference>
<dbReference type="AlphaFoldDB" id="A0A5J6WDZ0"/>
<dbReference type="KEGG" id="bmat:DB723_05245"/>
<keyword evidence="1" id="KW-0614">Plasmid</keyword>
<sequence length="58" mass="6476">MIDKDIHASTPKGFIDKLKGVYVYNVIADIGTGLKGYECYMIFTNYKKGGGGIYITRH</sequence>
<evidence type="ECO:0000313" key="1">
    <source>
        <dbReference type="EMBL" id="QFI15098.1"/>
    </source>
</evidence>
<name>A0A5J6WDZ0_9SPIR</name>
<organism evidence="1 2">
    <name type="scientific">Borrelia maritima</name>
    <dbReference type="NCBI Taxonomy" id="2761123"/>
    <lineage>
        <taxon>Bacteria</taxon>
        <taxon>Pseudomonadati</taxon>
        <taxon>Spirochaetota</taxon>
        <taxon>Spirochaetia</taxon>
        <taxon>Spirochaetales</taxon>
        <taxon>Borreliaceae</taxon>
        <taxon>Borrelia</taxon>
    </lineage>
</organism>
<protein>
    <submittedName>
        <fullName evidence="1">DUF693 family protein</fullName>
    </submittedName>
</protein>
<geneLocation type="plasmid" evidence="1 2">
    <name>cp32-2</name>
</geneLocation>
<keyword evidence="2" id="KW-1185">Reference proteome</keyword>
<gene>
    <name evidence="1" type="ORF">DB723_05245</name>
</gene>
<dbReference type="InterPro" id="IPR007800">
    <property type="entry name" value="DUF693"/>
</dbReference>
<reference evidence="1 2" key="1">
    <citation type="journal article" date="2020" name="Int. J. Syst. Evol. Microbiol.">
        <title>Borrelia maritima sp. nov., a novel species of the Borrelia burgdorferi sensu lato complex, occupying a basal position to North American species.</title>
        <authorList>
            <person name="Margos G."/>
            <person name="Fedorova N."/>
            <person name="Becker N.S."/>
            <person name="Kleinjan J.E."/>
            <person name="Marosevic D."/>
            <person name="Krebs S."/>
            <person name="Hui L."/>
            <person name="Fingerle V."/>
            <person name="Lane R.S."/>
        </authorList>
    </citation>
    <scope>NUCLEOTIDE SEQUENCE [LARGE SCALE GENOMIC DNA]</scope>
    <source>
        <strain evidence="1 2">CA690</strain>
    </source>
</reference>
<proteinExistence type="predicted"/>
<accession>A0A5J6WDZ0</accession>